<dbReference type="EMBL" id="QGKW02001660">
    <property type="protein sequence ID" value="KAF2578030.1"/>
    <property type="molecule type" value="Genomic_DNA"/>
</dbReference>
<dbReference type="Proteomes" id="UP000712281">
    <property type="component" value="Unassembled WGS sequence"/>
</dbReference>
<dbReference type="AlphaFoldDB" id="A0A8S9J6W1"/>
<proteinExistence type="predicted"/>
<gene>
    <name evidence="1" type="ORF">F2Q68_00006886</name>
</gene>
<protein>
    <submittedName>
        <fullName evidence="1">Uncharacterized protein</fullName>
    </submittedName>
</protein>
<sequence>MKPVTIGFWVNVTRLTGIPLARSGLYTQILLVYERCCFLALLLLCKDGSQPGTLSPDASESSATVEKRLLRKSSGGKLSCLNVITPYLFASSPALEPQSQSKISFRPLKARSGLYTQILLVYERCCFLALLLLCKDGSQPGTLSPDASESSATGYYGGDSKLSFQHAARQIPWLGWFSS</sequence>
<reference evidence="1" key="1">
    <citation type="submission" date="2019-12" db="EMBL/GenBank/DDBJ databases">
        <title>Genome sequencing and annotation of Brassica cretica.</title>
        <authorList>
            <person name="Studholme D.J."/>
            <person name="Sarris P.F."/>
        </authorList>
    </citation>
    <scope>NUCLEOTIDE SEQUENCE</scope>
    <source>
        <strain evidence="1">PFS-001/15</strain>
        <tissue evidence="1">Leaf</tissue>
    </source>
</reference>
<comment type="caution">
    <text evidence="1">The sequence shown here is derived from an EMBL/GenBank/DDBJ whole genome shotgun (WGS) entry which is preliminary data.</text>
</comment>
<evidence type="ECO:0000313" key="2">
    <source>
        <dbReference type="Proteomes" id="UP000712281"/>
    </source>
</evidence>
<evidence type="ECO:0000313" key="1">
    <source>
        <dbReference type="EMBL" id="KAF2578030.1"/>
    </source>
</evidence>
<organism evidence="1 2">
    <name type="scientific">Brassica cretica</name>
    <name type="common">Mustard</name>
    <dbReference type="NCBI Taxonomy" id="69181"/>
    <lineage>
        <taxon>Eukaryota</taxon>
        <taxon>Viridiplantae</taxon>
        <taxon>Streptophyta</taxon>
        <taxon>Embryophyta</taxon>
        <taxon>Tracheophyta</taxon>
        <taxon>Spermatophyta</taxon>
        <taxon>Magnoliopsida</taxon>
        <taxon>eudicotyledons</taxon>
        <taxon>Gunneridae</taxon>
        <taxon>Pentapetalae</taxon>
        <taxon>rosids</taxon>
        <taxon>malvids</taxon>
        <taxon>Brassicales</taxon>
        <taxon>Brassicaceae</taxon>
        <taxon>Brassiceae</taxon>
        <taxon>Brassica</taxon>
    </lineage>
</organism>
<name>A0A8S9J6W1_BRACR</name>
<accession>A0A8S9J6W1</accession>